<dbReference type="EMBL" id="ACYG01000019">
    <property type="protein sequence ID" value="EEV18207.1"/>
    <property type="molecule type" value="Genomic_DNA"/>
</dbReference>
<organism evidence="2 3">
    <name type="scientific">Campylobacter gracilis RM3268</name>
    <dbReference type="NCBI Taxonomy" id="553220"/>
    <lineage>
        <taxon>Bacteria</taxon>
        <taxon>Pseudomonadati</taxon>
        <taxon>Campylobacterota</taxon>
        <taxon>Epsilonproteobacteria</taxon>
        <taxon>Campylobacterales</taxon>
        <taxon>Campylobacteraceae</taxon>
        <taxon>Campylobacter</taxon>
    </lineage>
</organism>
<dbReference type="Proteomes" id="UP000005709">
    <property type="component" value="Unassembled WGS sequence"/>
</dbReference>
<feature type="region of interest" description="Disordered" evidence="1">
    <location>
        <begin position="24"/>
        <end position="44"/>
    </location>
</feature>
<reference evidence="2 3" key="1">
    <citation type="submission" date="2009-07" db="EMBL/GenBank/DDBJ databases">
        <authorList>
            <person name="Madupu R."/>
            <person name="Sebastian Y."/>
            <person name="Durkin A.S."/>
            <person name="Torralba M."/>
            <person name="Methe B."/>
            <person name="Sutton G.G."/>
            <person name="Strausberg R.L."/>
            <person name="Nelson K.E."/>
        </authorList>
    </citation>
    <scope>NUCLEOTIDE SEQUENCE [LARGE SCALE GENOMIC DNA]</scope>
    <source>
        <strain evidence="2 3">RM3268</strain>
    </source>
</reference>
<evidence type="ECO:0000313" key="2">
    <source>
        <dbReference type="EMBL" id="EEV18207.1"/>
    </source>
</evidence>
<evidence type="ECO:0000313" key="3">
    <source>
        <dbReference type="Proteomes" id="UP000005709"/>
    </source>
</evidence>
<keyword evidence="3" id="KW-1185">Reference proteome</keyword>
<comment type="caution">
    <text evidence="2">The sequence shown here is derived from an EMBL/GenBank/DDBJ whole genome shotgun (WGS) entry which is preliminary data.</text>
</comment>
<name>C8PGG9_9BACT</name>
<gene>
    <name evidence="2" type="ORF">CAMGR0001_0964</name>
</gene>
<proteinExistence type="predicted"/>
<dbReference type="AlphaFoldDB" id="C8PGG9"/>
<sequence>MSVSVKFTRSLFIRRIRTSAKFNRVPCRKKQEPSKAERPIKFYA</sequence>
<accession>C8PGG9</accession>
<protein>
    <submittedName>
        <fullName evidence="2">Uncharacterized protein</fullName>
    </submittedName>
</protein>
<feature type="compositionally biased region" description="Basic and acidic residues" evidence="1">
    <location>
        <begin position="29"/>
        <end position="44"/>
    </location>
</feature>
<evidence type="ECO:0000256" key="1">
    <source>
        <dbReference type="SAM" id="MobiDB-lite"/>
    </source>
</evidence>